<protein>
    <submittedName>
        <fullName evidence="3">Uncharacterized protein</fullName>
    </submittedName>
</protein>
<gene>
    <name evidence="3" type="ORF">ACFMB1_06580</name>
</gene>
<evidence type="ECO:0000256" key="2">
    <source>
        <dbReference type="SAM" id="SignalP"/>
    </source>
</evidence>
<reference evidence="3 4" key="1">
    <citation type="submission" date="2024-09" db="EMBL/GenBank/DDBJ databases">
        <authorList>
            <person name="Zhang Z.-H."/>
        </authorList>
    </citation>
    <scope>NUCLEOTIDE SEQUENCE [LARGE SCALE GENOMIC DNA]</scope>
    <source>
        <strain evidence="3 4">HHTR114</strain>
    </source>
</reference>
<keyword evidence="2" id="KW-0732">Signal</keyword>
<feature type="chain" id="PRO_5046753566" evidence="2">
    <location>
        <begin position="29"/>
        <end position="413"/>
    </location>
</feature>
<dbReference type="EMBL" id="JBHPON010000001">
    <property type="protein sequence ID" value="MFC6035203.1"/>
    <property type="molecule type" value="Genomic_DNA"/>
</dbReference>
<feature type="signal peptide" evidence="2">
    <location>
        <begin position="1"/>
        <end position="28"/>
    </location>
</feature>
<organism evidence="3 4">
    <name type="scientific">Hyphococcus aureus</name>
    <dbReference type="NCBI Taxonomy" id="2666033"/>
    <lineage>
        <taxon>Bacteria</taxon>
        <taxon>Pseudomonadati</taxon>
        <taxon>Pseudomonadota</taxon>
        <taxon>Alphaproteobacteria</taxon>
        <taxon>Parvularculales</taxon>
        <taxon>Parvularculaceae</taxon>
        <taxon>Hyphococcus</taxon>
    </lineage>
</organism>
<dbReference type="Proteomes" id="UP001596116">
    <property type="component" value="Unassembled WGS sequence"/>
</dbReference>
<name>A0ABW1KSZ9_9PROT</name>
<evidence type="ECO:0000313" key="3">
    <source>
        <dbReference type="EMBL" id="MFC6035203.1"/>
    </source>
</evidence>
<proteinExistence type="predicted"/>
<comment type="caution">
    <text evidence="3">The sequence shown here is derived from an EMBL/GenBank/DDBJ whole genome shotgun (WGS) entry which is preliminary data.</text>
</comment>
<keyword evidence="4" id="KW-1185">Reference proteome</keyword>
<sequence>MRSKTIMAACAATILSFTTLIAVTPASAQDDLYTSIETRAYLTDSCILQYEEPAQGANFLGAFVGIVLPYIIDFVFDQAAEELTKIRKYEFESNEYFYLYQAPESKESATEKDGEADTPTAARFPTLNPKFSCVTVVTGQFLKSNARVFDPKFRPRTGAELPYMLNLEKCADDNSGSCFTLGGAEKRLADFRIQIPADKIYSLYEGKLEASDDKTAMRIRSQFLHVDRTNNSSARNPGQTYSFALSGPGQTPDSERYMLASLNFGEVRAGTTVSPNDFAKGAKGDKSGWMKIPGITKESLAAYQNDTELMNLMPVLFTVKNTQVKEPSDAAKFIAGFLKGTKKDIASTITNAVKPEGAEKKEKDLLDAQIAVATAQAELDKATTEIAKEIARMKRKKACILLDAENGSSEYCD</sequence>
<keyword evidence="1" id="KW-0175">Coiled coil</keyword>
<evidence type="ECO:0000256" key="1">
    <source>
        <dbReference type="SAM" id="Coils"/>
    </source>
</evidence>
<accession>A0ABW1KSZ9</accession>
<feature type="coiled-coil region" evidence="1">
    <location>
        <begin position="358"/>
        <end position="392"/>
    </location>
</feature>
<dbReference type="RefSeq" id="WP_379879470.1">
    <property type="nucleotide sequence ID" value="NZ_JBHPON010000001.1"/>
</dbReference>
<evidence type="ECO:0000313" key="4">
    <source>
        <dbReference type="Proteomes" id="UP001596116"/>
    </source>
</evidence>